<evidence type="ECO:0000256" key="2">
    <source>
        <dbReference type="ARBA" id="ARBA00005995"/>
    </source>
</evidence>
<dbReference type="InterPro" id="IPR036188">
    <property type="entry name" value="FAD/NAD-bd_sf"/>
</dbReference>
<evidence type="ECO:0000256" key="1">
    <source>
        <dbReference type="ARBA" id="ARBA00001974"/>
    </source>
</evidence>
<evidence type="ECO:0000313" key="7">
    <source>
        <dbReference type="Proteomes" id="UP000620156"/>
    </source>
</evidence>
<accession>A0A918BS41</accession>
<comment type="cofactor">
    <cofactor evidence="1">
        <name>FAD</name>
        <dbReference type="ChEBI" id="CHEBI:57692"/>
    </cofactor>
</comment>
<feature type="binding site" evidence="4">
    <location>
        <position position="273"/>
    </location>
    <ligand>
        <name>FAD</name>
        <dbReference type="ChEBI" id="CHEBI:57692"/>
    </ligand>
</feature>
<dbReference type="RefSeq" id="WP_189220595.1">
    <property type="nucleotide sequence ID" value="NZ_BMQK01000027.1"/>
</dbReference>
<dbReference type="SUPFAM" id="SSF51905">
    <property type="entry name" value="FAD/NAD(P)-binding domain"/>
    <property type="match status" value="1"/>
</dbReference>
<organism evidence="6 7">
    <name type="scientific">Streptomyces ruber</name>
    <dbReference type="NCBI Taxonomy" id="83378"/>
    <lineage>
        <taxon>Bacteria</taxon>
        <taxon>Bacillati</taxon>
        <taxon>Actinomycetota</taxon>
        <taxon>Actinomycetes</taxon>
        <taxon>Kitasatosporales</taxon>
        <taxon>Streptomycetaceae</taxon>
        <taxon>Streptomyces</taxon>
    </lineage>
</organism>
<proteinExistence type="inferred from homology"/>
<dbReference type="Gene3D" id="1.10.405.10">
    <property type="entry name" value="Guanine Nucleotide Dissociation Inhibitor, domain 1"/>
    <property type="match status" value="1"/>
</dbReference>
<gene>
    <name evidence="6" type="ORF">GCM10010145_66390</name>
</gene>
<feature type="binding site" evidence="4">
    <location>
        <begin position="80"/>
        <end position="81"/>
    </location>
    <ligand>
        <name>FAD</name>
        <dbReference type="ChEBI" id="CHEBI:57692"/>
    </ligand>
</feature>
<protein>
    <submittedName>
        <fullName evidence="6">Flavin-containing monoamine oxidase AofH</fullName>
    </submittedName>
</protein>
<dbReference type="Pfam" id="PF01593">
    <property type="entry name" value="Amino_oxidase"/>
    <property type="match status" value="1"/>
</dbReference>
<feature type="domain" description="Amine oxidase" evidence="5">
    <location>
        <begin position="64"/>
        <end position="470"/>
    </location>
</feature>
<dbReference type="Gene3D" id="3.90.660.10">
    <property type="match status" value="1"/>
</dbReference>
<evidence type="ECO:0000313" key="6">
    <source>
        <dbReference type="EMBL" id="GGQ87740.1"/>
    </source>
</evidence>
<name>A0A918BS41_9ACTN</name>
<dbReference type="PROSITE" id="PS51318">
    <property type="entry name" value="TAT"/>
    <property type="match status" value="1"/>
</dbReference>
<dbReference type="PRINTS" id="PR00757">
    <property type="entry name" value="AMINEOXDASEF"/>
</dbReference>
<dbReference type="EMBL" id="BMQK01000027">
    <property type="protein sequence ID" value="GGQ87740.1"/>
    <property type="molecule type" value="Genomic_DNA"/>
</dbReference>
<dbReference type="InterPro" id="IPR050703">
    <property type="entry name" value="Flavin_MAO"/>
</dbReference>
<dbReference type="GO" id="GO:0016491">
    <property type="term" value="F:oxidoreductase activity"/>
    <property type="evidence" value="ECO:0007669"/>
    <property type="project" value="UniProtKB-KW"/>
</dbReference>
<dbReference type="AlphaFoldDB" id="A0A918BS41"/>
<keyword evidence="3" id="KW-0560">Oxidoreductase</keyword>
<dbReference type="InterPro" id="IPR002937">
    <property type="entry name" value="Amino_oxidase"/>
</dbReference>
<comment type="caution">
    <text evidence="6">The sequence shown here is derived from an EMBL/GenBank/DDBJ whole genome shotgun (WGS) entry which is preliminary data.</text>
</comment>
<keyword evidence="7" id="KW-1185">Reference proteome</keyword>
<dbReference type="InterPro" id="IPR001613">
    <property type="entry name" value="Flavin_amine_oxidase"/>
</dbReference>
<evidence type="ECO:0000256" key="4">
    <source>
        <dbReference type="PIRSR" id="PIRSR601613-1"/>
    </source>
</evidence>
<comment type="similarity">
    <text evidence="2">Belongs to the flavin monoamine oxidase family.</text>
</comment>
<dbReference type="InterPro" id="IPR006311">
    <property type="entry name" value="TAT_signal"/>
</dbReference>
<evidence type="ECO:0000259" key="5">
    <source>
        <dbReference type="Pfam" id="PF01593"/>
    </source>
</evidence>
<reference evidence="6" key="2">
    <citation type="submission" date="2020-09" db="EMBL/GenBank/DDBJ databases">
        <authorList>
            <person name="Sun Q."/>
            <person name="Ohkuma M."/>
        </authorList>
    </citation>
    <scope>NUCLEOTIDE SEQUENCE</scope>
    <source>
        <strain evidence="6">JCM 3131</strain>
    </source>
</reference>
<reference evidence="6" key="1">
    <citation type="journal article" date="2014" name="Int. J. Syst. Evol. Microbiol.">
        <title>Complete genome sequence of Corynebacterium casei LMG S-19264T (=DSM 44701T), isolated from a smear-ripened cheese.</title>
        <authorList>
            <consortium name="US DOE Joint Genome Institute (JGI-PGF)"/>
            <person name="Walter F."/>
            <person name="Albersmeier A."/>
            <person name="Kalinowski J."/>
            <person name="Ruckert C."/>
        </authorList>
    </citation>
    <scope>NUCLEOTIDE SEQUENCE</scope>
    <source>
        <strain evidence="6">JCM 3131</strain>
    </source>
</reference>
<dbReference type="Gene3D" id="3.50.50.60">
    <property type="entry name" value="FAD/NAD(P)-binding domain"/>
    <property type="match status" value="1"/>
</dbReference>
<evidence type="ECO:0000256" key="3">
    <source>
        <dbReference type="ARBA" id="ARBA00023002"/>
    </source>
</evidence>
<sequence length="475" mass="50348">MSFRRTQSSLPAEGRLGRRSLLKAAGATAVGATLLSATTGTARAAATTESADVIIIGAGYAGGTVARELALKGLKPLVLEAQNRIGGRVFTSTYAGAEVEIGAGWLGPQQPLIHKELQRYGISFYEDVVPEQFILPGDQGFQTLNPSDAVTTLDQLWGEFYSGSENYFERPYDPLYRADLLKSVDPLSLADRLGQLSLSPTEKQWLNSETSVYSGGPSSLGALTAMAQWIQLAGGTYGDYTTTMSLRPEGGMIAVLQKMLAESKADIRLNSPVKKVTESGGVVTVETTSGATFKAPAVVVAIPTNVWKNITFNPGLPTAHQRATTEGIGIPHATKVWVHVQGNTPPSVAQAGEGSPILMMVPQVKTSKGRLYVAFTGPSLNVGNASAFKSAVQQLLPGSTVLEYRAMEWAKQQYTGGGWGLRRPDQLLGLFPAIEEPHGRILFAGGDIAKGWHGAFIEGAIESGFRAAGQAAELV</sequence>
<dbReference type="PANTHER" id="PTHR43563">
    <property type="entry name" value="AMINE OXIDASE"/>
    <property type="match status" value="1"/>
</dbReference>
<dbReference type="Proteomes" id="UP000620156">
    <property type="component" value="Unassembled WGS sequence"/>
</dbReference>
<dbReference type="PANTHER" id="PTHR43563:SF1">
    <property type="entry name" value="AMINE OXIDASE [FLAVIN-CONTAINING] B"/>
    <property type="match status" value="1"/>
</dbReference>